<protein>
    <recommendedName>
        <fullName evidence="6">DUF1129 domain-containing protein</fullName>
    </recommendedName>
</protein>
<evidence type="ECO:0000256" key="1">
    <source>
        <dbReference type="SAM" id="Phobius"/>
    </source>
</evidence>
<dbReference type="Proteomes" id="UP000472971">
    <property type="component" value="Unassembled WGS sequence"/>
</dbReference>
<dbReference type="EMBL" id="JACEIO010000038">
    <property type="protein sequence ID" value="MBA4538256.1"/>
    <property type="molecule type" value="Genomic_DNA"/>
</dbReference>
<comment type="caution">
    <text evidence="3">The sequence shown here is derived from an EMBL/GenBank/DDBJ whole genome shotgun (WGS) entry which is preliminary data.</text>
</comment>
<evidence type="ECO:0008006" key="6">
    <source>
        <dbReference type="Google" id="ProtNLM"/>
    </source>
</evidence>
<reference evidence="3 4" key="1">
    <citation type="submission" date="2020-02" db="EMBL/GenBank/DDBJ databases">
        <title>Bacillus aquiflavi sp. nov., isolated from yellow water of strong flavor Chinese baijiu in Yibin region of China.</title>
        <authorList>
            <person name="Xie J."/>
        </authorList>
    </citation>
    <scope>NUCLEOTIDE SEQUENCE [LARGE SCALE GENOMIC DNA]</scope>
    <source>
        <strain evidence="3 4">3H-10</strain>
    </source>
</reference>
<evidence type="ECO:0000313" key="5">
    <source>
        <dbReference type="Proteomes" id="UP000570010"/>
    </source>
</evidence>
<reference evidence="2 5" key="2">
    <citation type="submission" date="2020-07" db="EMBL/GenBank/DDBJ databases">
        <authorList>
            <person name="Feng H."/>
        </authorList>
    </citation>
    <scope>NUCLEOTIDE SEQUENCE [LARGE SCALE GENOMIC DNA]</scope>
    <source>
        <strain evidence="2">S-12</strain>
        <strain evidence="5">s-12</strain>
    </source>
</reference>
<organism evidence="3 4">
    <name type="scientific">Bacillus aquiflavi</name>
    <dbReference type="NCBI Taxonomy" id="2672567"/>
    <lineage>
        <taxon>Bacteria</taxon>
        <taxon>Bacillati</taxon>
        <taxon>Bacillota</taxon>
        <taxon>Bacilli</taxon>
        <taxon>Bacillales</taxon>
        <taxon>Bacillaceae</taxon>
        <taxon>Bacillus</taxon>
    </lineage>
</organism>
<evidence type="ECO:0000313" key="2">
    <source>
        <dbReference type="EMBL" id="MBA4538256.1"/>
    </source>
</evidence>
<feature type="transmembrane region" description="Helical" evidence="1">
    <location>
        <begin position="186"/>
        <end position="210"/>
    </location>
</feature>
<feature type="transmembrane region" description="Helical" evidence="1">
    <location>
        <begin position="105"/>
        <end position="124"/>
    </location>
</feature>
<keyword evidence="1" id="KW-1133">Transmembrane helix</keyword>
<evidence type="ECO:0000313" key="4">
    <source>
        <dbReference type="Proteomes" id="UP000472971"/>
    </source>
</evidence>
<feature type="transmembrane region" description="Helical" evidence="1">
    <location>
        <begin position="148"/>
        <end position="174"/>
    </location>
</feature>
<keyword evidence="1" id="KW-0472">Membrane</keyword>
<evidence type="ECO:0000313" key="3">
    <source>
        <dbReference type="EMBL" id="NEY82575.1"/>
    </source>
</evidence>
<dbReference type="NCBIfam" id="NF038403">
    <property type="entry name" value="perm_prefix_1"/>
    <property type="match status" value="1"/>
</dbReference>
<dbReference type="RefSeq" id="WP_163242979.1">
    <property type="nucleotide sequence ID" value="NZ_CP082780.1"/>
</dbReference>
<name>A0A6B3W1M1_9BACI</name>
<gene>
    <name evidence="3" type="ORF">G4D64_13935</name>
    <name evidence="2" type="ORF">H1Z61_14210</name>
</gene>
<dbReference type="InterPro" id="IPR047928">
    <property type="entry name" value="Perm_prefix_1"/>
</dbReference>
<dbReference type="EMBL" id="JAAIWN010000038">
    <property type="protein sequence ID" value="NEY82575.1"/>
    <property type="molecule type" value="Genomic_DNA"/>
</dbReference>
<dbReference type="Proteomes" id="UP000570010">
    <property type="component" value="Unassembled WGS sequence"/>
</dbReference>
<proteinExistence type="predicted"/>
<accession>A0A6B3W1M1</accession>
<dbReference type="AlphaFoldDB" id="A0A6B3W1M1"/>
<keyword evidence="1" id="KW-0812">Transmembrane</keyword>
<sequence length="223" mass="25550">MDELQLYIESLFKKYKNEPKIIELKEEILGNLEDKVEHLKAQGLTEKAAIEEAKKSITTIDPFIDSHVPIKMSEYQFKAFQLAYLNIIIVWILTIPYTILSVGVLLNYALLVTCFILGALYLYFAKNKNKEKIGHINIKSILKLKKTALLLCGLYIAVHSLYLSAILFGSNIWFARTVQIDGPYQLAVIVAQYTLPLFSIIIPLTLHVWIKLIPNYKVENAYE</sequence>
<feature type="transmembrane region" description="Helical" evidence="1">
    <location>
        <begin position="79"/>
        <end position="99"/>
    </location>
</feature>
<keyword evidence="4" id="KW-1185">Reference proteome</keyword>